<evidence type="ECO:0000256" key="6">
    <source>
        <dbReference type="ARBA" id="ARBA00022989"/>
    </source>
</evidence>
<dbReference type="GO" id="GO:0005886">
    <property type="term" value="C:plasma membrane"/>
    <property type="evidence" value="ECO:0007669"/>
    <property type="project" value="UniProtKB-SubCell"/>
</dbReference>
<evidence type="ECO:0000256" key="5">
    <source>
        <dbReference type="ARBA" id="ARBA00022692"/>
    </source>
</evidence>
<organism evidence="10 11">
    <name type="scientific">Tistrella mobilis</name>
    <dbReference type="NCBI Taxonomy" id="171437"/>
    <lineage>
        <taxon>Bacteria</taxon>
        <taxon>Pseudomonadati</taxon>
        <taxon>Pseudomonadota</taxon>
        <taxon>Alphaproteobacteria</taxon>
        <taxon>Geminicoccales</taxon>
        <taxon>Geminicoccaceae</taxon>
        <taxon>Tistrella</taxon>
    </lineage>
</organism>
<dbReference type="PANTHER" id="PTHR34295:SF4">
    <property type="entry name" value="BIOTIN TRANSPORTER BIOY-RELATED"/>
    <property type="match status" value="1"/>
</dbReference>
<dbReference type="InterPro" id="IPR003784">
    <property type="entry name" value="BioY"/>
</dbReference>
<comment type="caution">
    <text evidence="10">The sequence shown here is derived from an EMBL/GenBank/DDBJ whole genome shotgun (WGS) entry which is preliminary data.</text>
</comment>
<feature type="transmembrane region" description="Helical" evidence="9">
    <location>
        <begin position="149"/>
        <end position="169"/>
    </location>
</feature>
<feature type="transmembrane region" description="Helical" evidence="9">
    <location>
        <begin position="110"/>
        <end position="129"/>
    </location>
</feature>
<keyword evidence="6 9" id="KW-1133">Transmembrane helix</keyword>
<evidence type="ECO:0000256" key="1">
    <source>
        <dbReference type="ARBA" id="ARBA00004651"/>
    </source>
</evidence>
<dbReference type="Proteomes" id="UP000075787">
    <property type="component" value="Unassembled WGS sequence"/>
</dbReference>
<keyword evidence="5 9" id="KW-0812">Transmembrane</keyword>
<evidence type="ECO:0000256" key="4">
    <source>
        <dbReference type="ARBA" id="ARBA00022475"/>
    </source>
</evidence>
<dbReference type="RefSeq" id="WP_062763695.1">
    <property type="nucleotide sequence ID" value="NZ_CP121045.1"/>
</dbReference>
<feature type="transmembrane region" description="Helical" evidence="9">
    <location>
        <begin position="78"/>
        <end position="103"/>
    </location>
</feature>
<keyword evidence="3 8" id="KW-0813">Transport</keyword>
<keyword evidence="7 8" id="KW-0472">Membrane</keyword>
<dbReference type="AlphaFoldDB" id="A0A161R4L6"/>
<comment type="subcellular location">
    <subcellularLocation>
        <location evidence="1 8">Cell membrane</location>
        <topology evidence="1 8">Multi-pass membrane protein</topology>
    </subcellularLocation>
</comment>
<dbReference type="Pfam" id="PF02632">
    <property type="entry name" value="BioY"/>
    <property type="match status" value="1"/>
</dbReference>
<evidence type="ECO:0000256" key="2">
    <source>
        <dbReference type="ARBA" id="ARBA00010692"/>
    </source>
</evidence>
<proteinExistence type="inferred from homology"/>
<feature type="transmembrane region" description="Helical" evidence="9">
    <location>
        <begin position="55"/>
        <end position="72"/>
    </location>
</feature>
<comment type="similarity">
    <text evidence="2 8">Belongs to the BioY family.</text>
</comment>
<dbReference type="GeneID" id="97243389"/>
<dbReference type="EMBL" id="LPZR01000115">
    <property type="protein sequence ID" value="KYO53386.1"/>
    <property type="molecule type" value="Genomic_DNA"/>
</dbReference>
<dbReference type="Gene3D" id="1.10.1760.20">
    <property type="match status" value="1"/>
</dbReference>
<protein>
    <recommendedName>
        <fullName evidence="8">Biotin transporter</fullName>
    </recommendedName>
</protein>
<gene>
    <name evidence="10" type="ORF">AUP44_26820</name>
</gene>
<dbReference type="PIRSF" id="PIRSF016661">
    <property type="entry name" value="BioY"/>
    <property type="match status" value="1"/>
</dbReference>
<reference evidence="10 11" key="1">
    <citation type="submission" date="2015-12" db="EMBL/GenBank/DDBJ databases">
        <title>Genome sequence of Tistrella mobilis MCCC 1A02139.</title>
        <authorList>
            <person name="Lu L."/>
            <person name="Lai Q."/>
            <person name="Shao Z."/>
            <person name="Qian P."/>
        </authorList>
    </citation>
    <scope>NUCLEOTIDE SEQUENCE [LARGE SCALE GENOMIC DNA]</scope>
    <source>
        <strain evidence="10 11">MCCC 1A02139</strain>
    </source>
</reference>
<evidence type="ECO:0000256" key="7">
    <source>
        <dbReference type="ARBA" id="ARBA00023136"/>
    </source>
</evidence>
<evidence type="ECO:0000256" key="8">
    <source>
        <dbReference type="PIRNR" id="PIRNR016661"/>
    </source>
</evidence>
<dbReference type="OrthoDB" id="9803495at2"/>
<dbReference type="GO" id="GO:0015225">
    <property type="term" value="F:biotin transmembrane transporter activity"/>
    <property type="evidence" value="ECO:0007669"/>
    <property type="project" value="UniProtKB-UniRule"/>
</dbReference>
<evidence type="ECO:0000313" key="10">
    <source>
        <dbReference type="EMBL" id="KYO53386.1"/>
    </source>
</evidence>
<sequence>MRARDVFHILFFTALTAVLGLFPPLDVPLMGVPITAQTLGVMLSGLVLGSWRAALAQMVFVALVMAGIPLLAGGRGGMGILTGPTGGFLIGWIPAAFVIGLLAEAGRPGWLRFILATITGGIGVVYLIGVPWAAMVTTLSPWQVLTGSMAFLPGDLIKAVTAAAIAVTLRDRGRSTAISFRR</sequence>
<feature type="transmembrane region" description="Helical" evidence="9">
    <location>
        <begin position="30"/>
        <end position="48"/>
    </location>
</feature>
<accession>A0A161R4L6</accession>
<name>A0A161R4L6_9PROT</name>
<evidence type="ECO:0000256" key="9">
    <source>
        <dbReference type="SAM" id="Phobius"/>
    </source>
</evidence>
<evidence type="ECO:0000256" key="3">
    <source>
        <dbReference type="ARBA" id="ARBA00022448"/>
    </source>
</evidence>
<keyword evidence="4 8" id="KW-1003">Cell membrane</keyword>
<dbReference type="PANTHER" id="PTHR34295">
    <property type="entry name" value="BIOTIN TRANSPORTER BIOY"/>
    <property type="match status" value="1"/>
</dbReference>
<evidence type="ECO:0000313" key="11">
    <source>
        <dbReference type="Proteomes" id="UP000075787"/>
    </source>
</evidence>